<keyword evidence="1" id="KW-0812">Transmembrane</keyword>
<name>A0A023D4W1_ACIMT</name>
<reference evidence="2 3" key="2">
    <citation type="journal article" date="2014" name="FEMS Microbiol. Lett.">
        <title>Draft genomic DNA sequence of the facultatively methylotrophic bacterium Acidomonas methanolica type strain MB58.</title>
        <authorList>
            <person name="Higashiura N."/>
            <person name="Hadano H."/>
            <person name="Hirakawa H."/>
            <person name="Matsutani M."/>
            <person name="Takabe S."/>
            <person name="Matsushita K."/>
            <person name="Azuma Y."/>
        </authorList>
    </citation>
    <scope>NUCLEOTIDE SEQUENCE [LARGE SCALE GENOMIC DNA]</scope>
    <source>
        <strain evidence="2 3">MB58</strain>
    </source>
</reference>
<organism evidence="2 3">
    <name type="scientific">Acidomonas methanolica NBRC 104435</name>
    <dbReference type="NCBI Taxonomy" id="1231351"/>
    <lineage>
        <taxon>Bacteria</taxon>
        <taxon>Pseudomonadati</taxon>
        <taxon>Pseudomonadota</taxon>
        <taxon>Alphaproteobacteria</taxon>
        <taxon>Acetobacterales</taxon>
        <taxon>Acetobacteraceae</taxon>
        <taxon>Acidomonas</taxon>
    </lineage>
</organism>
<dbReference type="Proteomes" id="UP000019760">
    <property type="component" value="Unassembled WGS sequence"/>
</dbReference>
<accession>A0A023D4W1</accession>
<dbReference type="RefSeq" id="WP_042058703.1">
    <property type="nucleotide sequence ID" value="NZ_BAND01000050.1"/>
</dbReference>
<reference evidence="3" key="1">
    <citation type="journal article" date="2014" name="FEMS Microbiol. Lett.">
        <title>Draft Genomic DNA Sequence of the Facultatively Methylotrophic Bacterium Acidomonas methanolica type strain MB58.</title>
        <authorList>
            <person name="Higashiura N."/>
            <person name="Hadano H."/>
            <person name="Hirakawa H."/>
            <person name="Matsutani M."/>
            <person name="Takabe S."/>
            <person name="Matsushita K."/>
            <person name="Azuma Y."/>
        </authorList>
    </citation>
    <scope>NUCLEOTIDE SEQUENCE [LARGE SCALE GENOMIC DNA]</scope>
    <source>
        <strain evidence="3">MB58</strain>
    </source>
</reference>
<sequence length="60" mass="6349">MSGYSVDMGVTASQFPEDALKLRRATFGARSARIFATCAQGAWVLLAMTPVIVVLCALKG</sequence>
<keyword evidence="1" id="KW-0472">Membrane</keyword>
<comment type="caution">
    <text evidence="2">The sequence shown here is derived from an EMBL/GenBank/DDBJ whole genome shotgun (WGS) entry which is preliminary data.</text>
</comment>
<proteinExistence type="predicted"/>
<evidence type="ECO:0000313" key="3">
    <source>
        <dbReference type="Proteomes" id="UP000019760"/>
    </source>
</evidence>
<gene>
    <name evidence="2" type="ORF">Amme_050_016</name>
</gene>
<dbReference type="OrthoDB" id="7276727at2"/>
<keyword evidence="1" id="KW-1133">Transmembrane helix</keyword>
<evidence type="ECO:0000256" key="1">
    <source>
        <dbReference type="SAM" id="Phobius"/>
    </source>
</evidence>
<dbReference type="AlphaFoldDB" id="A0A023D4W1"/>
<dbReference type="EMBL" id="BAND01000050">
    <property type="protein sequence ID" value="GAJ29173.1"/>
    <property type="molecule type" value="Genomic_DNA"/>
</dbReference>
<feature type="transmembrane region" description="Helical" evidence="1">
    <location>
        <begin position="34"/>
        <end position="58"/>
    </location>
</feature>
<keyword evidence="3" id="KW-1185">Reference proteome</keyword>
<protein>
    <submittedName>
        <fullName evidence="2">Uncharacterized protein</fullName>
    </submittedName>
</protein>
<evidence type="ECO:0000313" key="2">
    <source>
        <dbReference type="EMBL" id="GAJ29173.1"/>
    </source>
</evidence>